<dbReference type="InterPro" id="IPR002575">
    <property type="entry name" value="Aminoglycoside_PTrfase"/>
</dbReference>
<feature type="domain" description="Aminoglycoside phosphotransferase" evidence="2">
    <location>
        <begin position="51"/>
        <end position="273"/>
    </location>
</feature>
<evidence type="ECO:0000313" key="4">
    <source>
        <dbReference type="Proteomes" id="UP001500945"/>
    </source>
</evidence>
<dbReference type="PANTHER" id="PTHR21064">
    <property type="entry name" value="AMINOGLYCOSIDE PHOSPHOTRANSFERASE DOMAIN-CONTAINING PROTEIN-RELATED"/>
    <property type="match status" value="1"/>
</dbReference>
<accession>A0ABP8KMH5</accession>
<keyword evidence="4" id="KW-1185">Reference proteome</keyword>
<reference evidence="4" key="1">
    <citation type="journal article" date="2019" name="Int. J. Syst. Evol. Microbiol.">
        <title>The Global Catalogue of Microorganisms (GCM) 10K type strain sequencing project: providing services to taxonomists for standard genome sequencing and annotation.</title>
        <authorList>
            <consortium name="The Broad Institute Genomics Platform"/>
            <consortium name="The Broad Institute Genome Sequencing Center for Infectious Disease"/>
            <person name="Wu L."/>
            <person name="Ma J."/>
        </authorList>
    </citation>
    <scope>NUCLEOTIDE SEQUENCE [LARGE SCALE GENOMIC DNA]</scope>
    <source>
        <strain evidence="4">JCM 17809</strain>
    </source>
</reference>
<dbReference type="InterPro" id="IPR011009">
    <property type="entry name" value="Kinase-like_dom_sf"/>
</dbReference>
<proteinExistence type="inferred from homology"/>
<organism evidence="3 4">
    <name type="scientific">Fodinibacter luteus</name>
    <dbReference type="NCBI Taxonomy" id="552064"/>
    <lineage>
        <taxon>Bacteria</taxon>
        <taxon>Bacillati</taxon>
        <taxon>Actinomycetota</taxon>
        <taxon>Actinomycetes</taxon>
        <taxon>Micrococcales</taxon>
        <taxon>Intrasporangiaceae</taxon>
        <taxon>Fodinibacter (ex Wang et al. 2009)</taxon>
    </lineage>
</organism>
<dbReference type="Pfam" id="PF01636">
    <property type="entry name" value="APH"/>
    <property type="match status" value="1"/>
</dbReference>
<name>A0ABP8KMH5_9MICO</name>
<dbReference type="EMBL" id="BAABGM010000018">
    <property type="protein sequence ID" value="GAA4409925.1"/>
    <property type="molecule type" value="Genomic_DNA"/>
</dbReference>
<dbReference type="InterPro" id="IPR050249">
    <property type="entry name" value="Pseudomonas-type_ThrB"/>
</dbReference>
<gene>
    <name evidence="3" type="ORF">GCM10023168_29070</name>
</gene>
<dbReference type="RefSeq" id="WP_345207267.1">
    <property type="nucleotide sequence ID" value="NZ_BAABGM010000018.1"/>
</dbReference>
<evidence type="ECO:0000256" key="1">
    <source>
        <dbReference type="ARBA" id="ARBA00038240"/>
    </source>
</evidence>
<dbReference type="Proteomes" id="UP001500945">
    <property type="component" value="Unassembled WGS sequence"/>
</dbReference>
<evidence type="ECO:0000313" key="3">
    <source>
        <dbReference type="EMBL" id="GAA4409925.1"/>
    </source>
</evidence>
<comment type="similarity">
    <text evidence="1">Belongs to the pseudomonas-type ThrB family.</text>
</comment>
<dbReference type="SUPFAM" id="SSF56112">
    <property type="entry name" value="Protein kinase-like (PK-like)"/>
    <property type="match status" value="1"/>
</dbReference>
<protein>
    <recommendedName>
        <fullName evidence="2">Aminoglycoside phosphotransferase domain-containing protein</fullName>
    </recommendedName>
</protein>
<dbReference type="Gene3D" id="3.90.1200.10">
    <property type="match status" value="1"/>
</dbReference>
<sequence length="340" mass="36724">MSAHGGGGPGVAYTAMDAAEQVAQLRPVALEAASRFGLVVRDLGLVLHGYNTTFRVDTDDGRRLALRVNTNSHSTAAHVVAQQEWLHALARDTDVLVPDPLRTPDGRWAVDVDCAAWGAALRVTVASWLDGDDVGECDEEQAYALGRAMALLHDHAEGFVLPEGAALPCYDEPLFGDDNLLVGPDVRAPHTAVLDDALVECRRRFDEVARSTRPVVIHADLHGGNLKWHRGRVAVFDVDDAGIGAPALDLAISTFYLRDGHPAAEAALRAGYADVRDLPDVTEEQLEALVAARQLLLANSLFASSTASLRAEAQDYLDVTVDRLRHWRTTGRFSRAVHPA</sequence>
<evidence type="ECO:0000259" key="2">
    <source>
        <dbReference type="Pfam" id="PF01636"/>
    </source>
</evidence>
<comment type="caution">
    <text evidence="3">The sequence shown here is derived from an EMBL/GenBank/DDBJ whole genome shotgun (WGS) entry which is preliminary data.</text>
</comment>
<dbReference type="PANTHER" id="PTHR21064:SF6">
    <property type="entry name" value="AMINOGLYCOSIDE PHOSPHOTRANSFERASE DOMAIN-CONTAINING PROTEIN"/>
    <property type="match status" value="1"/>
</dbReference>